<dbReference type="Proteomes" id="UP000314616">
    <property type="component" value="Chromosome"/>
</dbReference>
<organism evidence="3 4">
    <name type="scientific">Georgenia yuyongxinii</name>
    <dbReference type="NCBI Taxonomy" id="2589797"/>
    <lineage>
        <taxon>Bacteria</taxon>
        <taxon>Bacillati</taxon>
        <taxon>Actinomycetota</taxon>
        <taxon>Actinomycetes</taxon>
        <taxon>Micrococcales</taxon>
        <taxon>Bogoriellaceae</taxon>
        <taxon>Georgenia</taxon>
    </lineage>
</organism>
<feature type="transmembrane region" description="Helical" evidence="2">
    <location>
        <begin position="92"/>
        <end position="111"/>
    </location>
</feature>
<feature type="transmembrane region" description="Helical" evidence="2">
    <location>
        <begin position="236"/>
        <end position="257"/>
    </location>
</feature>
<dbReference type="RefSeq" id="WP_139930044.1">
    <property type="nucleotide sequence ID" value="NZ_CP040915.1"/>
</dbReference>
<protein>
    <submittedName>
        <fullName evidence="3">Uncharacterized protein</fullName>
    </submittedName>
</protein>
<feature type="transmembrane region" description="Helical" evidence="2">
    <location>
        <begin position="296"/>
        <end position="315"/>
    </location>
</feature>
<feature type="transmembrane region" description="Helical" evidence="2">
    <location>
        <begin position="31"/>
        <end position="54"/>
    </location>
</feature>
<keyword evidence="2" id="KW-0472">Membrane</keyword>
<keyword evidence="2" id="KW-0812">Transmembrane</keyword>
<dbReference type="InterPro" id="IPR045931">
    <property type="entry name" value="DUF6350"/>
</dbReference>
<feature type="compositionally biased region" description="Basic and acidic residues" evidence="1">
    <location>
        <begin position="502"/>
        <end position="513"/>
    </location>
</feature>
<feature type="transmembrane region" description="Helical" evidence="2">
    <location>
        <begin position="123"/>
        <end position="143"/>
    </location>
</feature>
<feature type="transmembrane region" description="Helical" evidence="2">
    <location>
        <begin position="269"/>
        <end position="290"/>
    </location>
</feature>
<reference evidence="3 4" key="1">
    <citation type="submission" date="2019-05" db="EMBL/GenBank/DDBJ databases">
        <title>Georgenia *** sp. nov., and Georgenia *** sp. nov., isolated from the intestinal contents of plateau pika (Ochotona curzoniae) in the Qinghai-Tibet plateau of China.</title>
        <authorList>
            <person name="Tian Z."/>
        </authorList>
    </citation>
    <scope>NUCLEOTIDE SEQUENCE [LARGE SCALE GENOMIC DNA]</scope>
    <source>
        <strain evidence="3 4">Z443</strain>
    </source>
</reference>
<feature type="transmembrane region" description="Helical" evidence="2">
    <location>
        <begin position="189"/>
        <end position="216"/>
    </location>
</feature>
<keyword evidence="2" id="KW-1133">Transmembrane helix</keyword>
<name>A0A5B8C8S5_9MICO</name>
<evidence type="ECO:0000313" key="3">
    <source>
        <dbReference type="EMBL" id="QDC25795.1"/>
    </source>
</evidence>
<feature type="compositionally biased region" description="Polar residues" evidence="1">
    <location>
        <begin position="455"/>
        <end position="464"/>
    </location>
</feature>
<dbReference type="AlphaFoldDB" id="A0A5B8C8S5"/>
<feature type="compositionally biased region" description="Low complexity" evidence="1">
    <location>
        <begin position="409"/>
        <end position="443"/>
    </location>
</feature>
<dbReference type="OrthoDB" id="3742900at2"/>
<evidence type="ECO:0000256" key="1">
    <source>
        <dbReference type="SAM" id="MobiDB-lite"/>
    </source>
</evidence>
<evidence type="ECO:0000256" key="2">
    <source>
        <dbReference type="SAM" id="Phobius"/>
    </source>
</evidence>
<feature type="transmembrane region" description="Helical" evidence="2">
    <location>
        <begin position="149"/>
        <end position="168"/>
    </location>
</feature>
<feature type="transmembrane region" description="Helical" evidence="2">
    <location>
        <begin position="366"/>
        <end position="388"/>
    </location>
</feature>
<proteinExistence type="predicted"/>
<accession>A0A5B8C8S5</accession>
<dbReference type="EMBL" id="CP040915">
    <property type="protein sequence ID" value="QDC25795.1"/>
    <property type="molecule type" value="Genomic_DNA"/>
</dbReference>
<sequence>MPTADPTAPHVIDAPTTRAHRTLPSGWLRGLVAGVEAAMLSWLTVVIPAVATYVATAAAPALGEASWQAAAGLGTSLWLLGHGGSMTLAPGATLSVMPLGVTLLSLALSYGATRRMRLSTAGAAAFVPAGFALVALIACGLAAVPGARLLALAGTVLVSAVGAGLALWRVGAHVGWWSRAWARIQTAVIAGLAGGARAVGALGLLAAAAATVAAVAGWERVLQVQGAYAPDVVSGVVMVLTQLLFVPTVLVWAGAWLAGPGFAVGQGTLFSAGEVVAAPLPAVPMLGALPSPGSPALGWVVALPVVVGALVGWWLHRRRRQDSLAGAASAALAAGTTTALAALVMCAAAAGSIGAGRMAVIGPEPLAVAGMLLVEVGGGALLTVLALHPATRAAIGARVAGLRERSSHTEAASASGTSAPTASNVASASAAASPARAATKAGSGRSAATPRSAATGRSSPTGRSAATPDAATTGGGDAAGGGTTEDATDSPLAAPAPTFTRTSRDAHDRKSGARDTGGWGGTRLSEWSSPRDGSRNSGPQDA</sequence>
<feature type="transmembrane region" description="Helical" evidence="2">
    <location>
        <begin position="327"/>
        <end position="354"/>
    </location>
</feature>
<feature type="region of interest" description="Disordered" evidence="1">
    <location>
        <begin position="406"/>
        <end position="542"/>
    </location>
</feature>
<dbReference type="Pfam" id="PF19877">
    <property type="entry name" value="DUF6350"/>
    <property type="match status" value="1"/>
</dbReference>
<dbReference type="KEGG" id="gyu:FE374_15295"/>
<feature type="compositionally biased region" description="Gly residues" evidence="1">
    <location>
        <begin position="473"/>
        <end position="483"/>
    </location>
</feature>
<gene>
    <name evidence="3" type="ORF">FE374_15295</name>
</gene>
<evidence type="ECO:0000313" key="4">
    <source>
        <dbReference type="Proteomes" id="UP000314616"/>
    </source>
</evidence>